<evidence type="ECO:0000313" key="3">
    <source>
        <dbReference type="Proteomes" id="UP001291687"/>
    </source>
</evidence>
<reference evidence="2 3" key="1">
    <citation type="submission" date="2023-03" db="EMBL/GenBank/DDBJ databases">
        <title>Host association and intracellularity evolved multiple times independently in the Rickettsiales.</title>
        <authorList>
            <person name="Castelli M."/>
            <person name="Nardi T."/>
            <person name="Gammuto L."/>
            <person name="Bellinzona G."/>
            <person name="Sabaneyeva E."/>
            <person name="Potekhin A."/>
            <person name="Serra V."/>
            <person name="Petroni G."/>
            <person name="Sassera D."/>
        </authorList>
    </citation>
    <scope>NUCLEOTIDE SEQUENCE [LARGE SCALE GENOMIC DNA]</scope>
    <source>
        <strain evidence="2 3">Sr 2-6</strain>
    </source>
</reference>
<keyword evidence="1" id="KW-0677">Repeat</keyword>
<dbReference type="Pfam" id="PF00805">
    <property type="entry name" value="Pentapeptide"/>
    <property type="match status" value="1"/>
</dbReference>
<organism evidence="2 3">
    <name type="scientific">Candidatus Megaera venefica</name>
    <dbReference type="NCBI Taxonomy" id="2055910"/>
    <lineage>
        <taxon>Bacteria</taxon>
        <taxon>Pseudomonadati</taxon>
        <taxon>Pseudomonadota</taxon>
        <taxon>Alphaproteobacteria</taxon>
        <taxon>Rickettsiales</taxon>
        <taxon>Rickettsiaceae</taxon>
        <taxon>Candidatus Megaera</taxon>
    </lineage>
</organism>
<evidence type="ECO:0000256" key="1">
    <source>
        <dbReference type="ARBA" id="ARBA00022737"/>
    </source>
</evidence>
<dbReference type="InterPro" id="IPR001646">
    <property type="entry name" value="5peptide_repeat"/>
</dbReference>
<proteinExistence type="predicted"/>
<dbReference type="PANTHER" id="PTHR47485:SF1">
    <property type="entry name" value="THYLAKOID LUMENAL 17.4 KDA PROTEIN, CHLOROPLASTIC"/>
    <property type="match status" value="1"/>
</dbReference>
<name>A0ABU5NEV7_9RICK</name>
<accession>A0ABU5NEV7</accession>
<dbReference type="PANTHER" id="PTHR47485">
    <property type="entry name" value="THYLAKOID LUMENAL 17.4 KDA PROTEIN, CHLOROPLASTIC"/>
    <property type="match status" value="1"/>
</dbReference>
<evidence type="ECO:0000313" key="2">
    <source>
        <dbReference type="EMBL" id="MEA0971713.1"/>
    </source>
</evidence>
<keyword evidence="3" id="KW-1185">Reference proteome</keyword>
<comment type="caution">
    <text evidence="2">The sequence shown here is derived from an EMBL/GenBank/DDBJ whole genome shotgun (WGS) entry which is preliminary data.</text>
</comment>
<dbReference type="SUPFAM" id="SSF141571">
    <property type="entry name" value="Pentapeptide repeat-like"/>
    <property type="match status" value="1"/>
</dbReference>
<protein>
    <submittedName>
        <fullName evidence="2">Pentapeptide-repeats containing protein</fullName>
    </submittedName>
</protein>
<gene>
    <name evidence="2" type="ORF">Megvenef_01699</name>
</gene>
<dbReference type="EMBL" id="JARJFB010000230">
    <property type="protein sequence ID" value="MEA0971713.1"/>
    <property type="molecule type" value="Genomic_DNA"/>
</dbReference>
<dbReference type="Gene3D" id="2.160.20.80">
    <property type="entry name" value="E3 ubiquitin-protein ligase SopA"/>
    <property type="match status" value="1"/>
</dbReference>
<dbReference type="Proteomes" id="UP001291687">
    <property type="component" value="Unassembled WGS sequence"/>
</dbReference>
<sequence length="180" mass="20422">MKRLENIIQSQPQNEVLNLPKHDFRTANLDMENLLSFKGSNFEKANFSGTLQKPKVITNIDFTNCNLNEADFSYTIITKCKFNNSQLNKANFDGAVIKFTSFHSAFLTESNFSSTNQESVGFDSTNLQCSVWDNANIFRLSFTRSDERGLVKNNIKEKHCSHEDAVGTKLLESFKCPSTK</sequence>